<accession>A0A9Q6SA01</accession>
<evidence type="ECO:0000313" key="1">
    <source>
        <dbReference type="EMBL" id="QLB67183.1"/>
    </source>
</evidence>
<protein>
    <submittedName>
        <fullName evidence="1">Uncharacterized protein</fullName>
    </submittedName>
</protein>
<dbReference type="Proteomes" id="UP000509548">
    <property type="component" value="Plasmid unnamed"/>
</dbReference>
<geneLocation type="plasmid" evidence="2"/>
<proteinExistence type="predicted"/>
<gene>
    <name evidence="1" type="ORF">A9O66_32430</name>
</gene>
<organism evidence="1 2">
    <name type="scientific">Paraburkholderia caribensis</name>
    <dbReference type="NCBI Taxonomy" id="75105"/>
    <lineage>
        <taxon>Bacteria</taxon>
        <taxon>Pseudomonadati</taxon>
        <taxon>Pseudomonadota</taxon>
        <taxon>Betaproteobacteria</taxon>
        <taxon>Burkholderiales</taxon>
        <taxon>Burkholderiaceae</taxon>
        <taxon>Paraburkholderia</taxon>
    </lineage>
</organism>
<evidence type="ECO:0000313" key="2">
    <source>
        <dbReference type="Proteomes" id="UP000509548"/>
    </source>
</evidence>
<dbReference type="AlphaFoldDB" id="A0A9Q6SA01"/>
<dbReference type="EMBL" id="CP015960">
    <property type="protein sequence ID" value="QLB67183.1"/>
    <property type="molecule type" value="Genomic_DNA"/>
</dbReference>
<keyword evidence="1" id="KW-0614">Plasmid</keyword>
<sequence length="69" mass="7692">MRQGRWSDEAVLVKRPMKSRIGREAGTMHGCTADHSAREAGLVLGFSRYFPARQPGRAANVVFDTFARI</sequence>
<name>A0A9Q6SA01_9BURK</name>
<reference evidence="1 2" key="1">
    <citation type="journal article" date="2014" name="Genome Announc.">
        <title>Draft Genome Sequence of the Haloacid-Degrading Burkholderia caribensis Strain MBA4.</title>
        <authorList>
            <person name="Pan Y."/>
            <person name="Kong K.F."/>
            <person name="Tsang J.S."/>
        </authorList>
    </citation>
    <scope>NUCLEOTIDE SEQUENCE [LARGE SCALE GENOMIC DNA]</scope>
    <source>
        <strain evidence="1 2">852011</strain>
    </source>
</reference>